<gene>
    <name evidence="2" type="ORF">PIBRA_LOCUS3571</name>
</gene>
<accession>A0A9P0T6S7</accession>
<name>A0A9P0T6S7_PIEBR</name>
<evidence type="ECO:0000313" key="2">
    <source>
        <dbReference type="EMBL" id="CAH4017621.1"/>
    </source>
</evidence>
<evidence type="ECO:0000259" key="1">
    <source>
        <dbReference type="PROSITE" id="PS00028"/>
    </source>
</evidence>
<dbReference type="SMART" id="SM00355">
    <property type="entry name" value="ZnF_C2H2"/>
    <property type="match status" value="2"/>
</dbReference>
<dbReference type="Proteomes" id="UP001152562">
    <property type="component" value="Unassembled WGS sequence"/>
</dbReference>
<organism evidence="2 3">
    <name type="scientific">Pieris brassicae</name>
    <name type="common">White butterfly</name>
    <name type="synonym">Large white butterfly</name>
    <dbReference type="NCBI Taxonomy" id="7116"/>
    <lineage>
        <taxon>Eukaryota</taxon>
        <taxon>Metazoa</taxon>
        <taxon>Ecdysozoa</taxon>
        <taxon>Arthropoda</taxon>
        <taxon>Hexapoda</taxon>
        <taxon>Insecta</taxon>
        <taxon>Pterygota</taxon>
        <taxon>Neoptera</taxon>
        <taxon>Endopterygota</taxon>
        <taxon>Lepidoptera</taxon>
        <taxon>Glossata</taxon>
        <taxon>Ditrysia</taxon>
        <taxon>Papilionoidea</taxon>
        <taxon>Pieridae</taxon>
        <taxon>Pierinae</taxon>
        <taxon>Pieris</taxon>
    </lineage>
</organism>
<reference evidence="2" key="1">
    <citation type="submission" date="2022-05" db="EMBL/GenBank/DDBJ databases">
        <authorList>
            <person name="Okamura Y."/>
        </authorList>
    </citation>
    <scope>NUCLEOTIDE SEQUENCE</scope>
</reference>
<feature type="domain" description="C2H2-type" evidence="1">
    <location>
        <begin position="97"/>
        <end position="118"/>
    </location>
</feature>
<dbReference type="Gene3D" id="3.30.160.60">
    <property type="entry name" value="Classic Zinc Finger"/>
    <property type="match status" value="1"/>
</dbReference>
<dbReference type="EMBL" id="CALOZG010000004">
    <property type="protein sequence ID" value="CAH4017621.1"/>
    <property type="molecule type" value="Genomic_DNA"/>
</dbReference>
<feature type="domain" description="C2H2-type" evidence="1">
    <location>
        <begin position="131"/>
        <end position="152"/>
    </location>
</feature>
<dbReference type="InterPro" id="IPR013087">
    <property type="entry name" value="Znf_C2H2_type"/>
</dbReference>
<sequence length="279" mass="32223">MIYIIVSTLSEYQTTYYDDVDSNFPVITLEVLSTEDTSETFTEQIETDENETQEAGVHFLSEVPNEAEKDGDNDDTKESVRNDLLEYMIRNDGRVICKLCGEVLQSRTHWYRHKYKVHIIHPLNPTPLFQCDKCRVFFKSRKGYIGHIASRHSEDYSDSMPILTNNQAEIARETPVIQSTTVIKDEIDPEMSIPKTSVPNFQPPSIKIIRHIKMESKRPDRFSNKGDTVDKTSSEWEEQRLREEKLVADIIARVRKECEAKGDGAARKGYSRRTTVMHT</sequence>
<proteinExistence type="predicted"/>
<keyword evidence="3" id="KW-1185">Reference proteome</keyword>
<protein>
    <recommendedName>
        <fullName evidence="1">C2H2-type domain-containing protein</fullName>
    </recommendedName>
</protein>
<dbReference type="AlphaFoldDB" id="A0A9P0T6S7"/>
<dbReference type="PROSITE" id="PS00028">
    <property type="entry name" value="ZINC_FINGER_C2H2_1"/>
    <property type="match status" value="2"/>
</dbReference>
<comment type="caution">
    <text evidence="2">The sequence shown here is derived from an EMBL/GenBank/DDBJ whole genome shotgun (WGS) entry which is preliminary data.</text>
</comment>
<evidence type="ECO:0000313" key="3">
    <source>
        <dbReference type="Proteomes" id="UP001152562"/>
    </source>
</evidence>